<evidence type="ECO:0000313" key="2">
    <source>
        <dbReference type="EMBL" id="KAF2767023.1"/>
    </source>
</evidence>
<dbReference type="Proteomes" id="UP000799436">
    <property type="component" value="Unassembled WGS sequence"/>
</dbReference>
<dbReference type="AlphaFoldDB" id="A0A6G1L263"/>
<reference evidence="2" key="1">
    <citation type="journal article" date="2020" name="Stud. Mycol.">
        <title>101 Dothideomycetes genomes: a test case for predicting lifestyles and emergence of pathogens.</title>
        <authorList>
            <person name="Haridas S."/>
            <person name="Albert R."/>
            <person name="Binder M."/>
            <person name="Bloem J."/>
            <person name="Labutti K."/>
            <person name="Salamov A."/>
            <person name="Andreopoulos B."/>
            <person name="Baker S."/>
            <person name="Barry K."/>
            <person name="Bills G."/>
            <person name="Bluhm B."/>
            <person name="Cannon C."/>
            <person name="Castanera R."/>
            <person name="Culley D."/>
            <person name="Daum C."/>
            <person name="Ezra D."/>
            <person name="Gonzalez J."/>
            <person name="Henrissat B."/>
            <person name="Kuo A."/>
            <person name="Liang C."/>
            <person name="Lipzen A."/>
            <person name="Lutzoni F."/>
            <person name="Magnuson J."/>
            <person name="Mondo S."/>
            <person name="Nolan M."/>
            <person name="Ohm R."/>
            <person name="Pangilinan J."/>
            <person name="Park H.-J."/>
            <person name="Ramirez L."/>
            <person name="Alfaro M."/>
            <person name="Sun H."/>
            <person name="Tritt A."/>
            <person name="Yoshinaga Y."/>
            <person name="Zwiers L.-H."/>
            <person name="Turgeon B."/>
            <person name="Goodwin S."/>
            <person name="Spatafora J."/>
            <person name="Crous P."/>
            <person name="Grigoriev I."/>
        </authorList>
    </citation>
    <scope>NUCLEOTIDE SEQUENCE</scope>
    <source>
        <strain evidence="2">CBS 116005</strain>
    </source>
</reference>
<evidence type="ECO:0000313" key="3">
    <source>
        <dbReference type="Proteomes" id="UP000799436"/>
    </source>
</evidence>
<accession>A0A6G1L263</accession>
<keyword evidence="3" id="KW-1185">Reference proteome</keyword>
<dbReference type="OrthoDB" id="5327538at2759"/>
<gene>
    <name evidence="2" type="ORF">EJ03DRAFT_297381</name>
</gene>
<protein>
    <submittedName>
        <fullName evidence="2">Uncharacterized protein</fullName>
    </submittedName>
</protein>
<dbReference type="EMBL" id="ML995862">
    <property type="protein sequence ID" value="KAF2767023.1"/>
    <property type="molecule type" value="Genomic_DNA"/>
</dbReference>
<feature type="region of interest" description="Disordered" evidence="1">
    <location>
        <begin position="368"/>
        <end position="389"/>
    </location>
</feature>
<evidence type="ECO:0000256" key="1">
    <source>
        <dbReference type="SAM" id="MobiDB-lite"/>
    </source>
</evidence>
<sequence length="529" mass="58598">MCTKQDRPKFVLANKPSGAASFASISSAASATSAASSRSGCSKLLFGEFDINSDRSAESYASVCSFVLCDSGTFLKFWLDDKCRDTFLSFVPKAGLASLRLACHDFSARAAPALFNDLKITFKTSTFTKPAKLAALDRLGFHVKALRFDIPHTRDAVLPPLVDPETGDELSFTYTPQFNTFSSRRPKYGDHETTEILNRQYPALFHAATNVPAFVQAFSAFPNMERLSIYCPGYDASTRYRRSAVDFALISLRIAVEQNCLNSLRSLTLAPIHPGGLLYLSPLNGYGASPRSVSRWARIQHLTIHCTSRPPNMPKGPDEPDHMKLLQTYLRNFQANLTTFDFRWIGATGPLPIQQPLISALINCQHPAHRGSTSQTERPTVKRRGPDPLRFPKVKRFEVENISCSATDISAFIATHARTLEEFNLENVKLISGTWDDALAPLSRGAQSHRKNEVAEIPIMLSPTVAVAYPMPMERTGSLQQGSSHRSMQLSKWLSGRKSRSAPTRKVRDGLLGCEEQLRRVLGGVLPWK</sequence>
<name>A0A6G1L263_9PEZI</name>
<proteinExistence type="predicted"/>
<organism evidence="2 3">
    <name type="scientific">Teratosphaeria nubilosa</name>
    <dbReference type="NCBI Taxonomy" id="161662"/>
    <lineage>
        <taxon>Eukaryota</taxon>
        <taxon>Fungi</taxon>
        <taxon>Dikarya</taxon>
        <taxon>Ascomycota</taxon>
        <taxon>Pezizomycotina</taxon>
        <taxon>Dothideomycetes</taxon>
        <taxon>Dothideomycetidae</taxon>
        <taxon>Mycosphaerellales</taxon>
        <taxon>Teratosphaeriaceae</taxon>
        <taxon>Teratosphaeria</taxon>
    </lineage>
</organism>